<dbReference type="AlphaFoldDB" id="L1IKH9"/>
<dbReference type="PaxDb" id="55529-EKX36753"/>
<feature type="transmembrane region" description="Helical" evidence="1">
    <location>
        <begin position="87"/>
        <end position="109"/>
    </location>
</feature>
<dbReference type="RefSeq" id="XP_005823733.1">
    <property type="nucleotide sequence ID" value="XM_005823676.1"/>
</dbReference>
<dbReference type="EMBL" id="JH993068">
    <property type="protein sequence ID" value="EKX36753.1"/>
    <property type="molecule type" value="Genomic_DNA"/>
</dbReference>
<accession>L1IKH9</accession>
<organism evidence="2">
    <name type="scientific">Guillardia theta (strain CCMP2712)</name>
    <name type="common">Cryptophyte</name>
    <dbReference type="NCBI Taxonomy" id="905079"/>
    <lineage>
        <taxon>Eukaryota</taxon>
        <taxon>Cryptophyceae</taxon>
        <taxon>Pyrenomonadales</taxon>
        <taxon>Geminigeraceae</taxon>
        <taxon>Guillardia</taxon>
    </lineage>
</organism>
<dbReference type="Proteomes" id="UP000011087">
    <property type="component" value="Unassembled WGS sequence"/>
</dbReference>
<sequence length="212" mass="23773">MEEKLKEAGWGAATSAAIGKIISHSFNTPVSYPKLGMTGAAIATLVYCPTKNYFAQQRQTEDALNHFFAGSISGYILGAMLSTAKNLTTHGLVVGGVGGMGLFFGGGLLDALRLRVGKSIYERRKNDRPIQELQSLYERGSLTYNEYLDELASLKRKKILTLKEELKEEEPWWMTYLPVRKMTEEEIEMHAENCRRIESSSLRRTLTERKSG</sequence>
<keyword evidence="1" id="KW-0472">Membrane</keyword>
<evidence type="ECO:0000313" key="2">
    <source>
        <dbReference type="EMBL" id="EKX36753.1"/>
    </source>
</evidence>
<dbReference type="GeneID" id="17293525"/>
<dbReference type="HOGENOM" id="CLU_1301740_0_0_1"/>
<gene>
    <name evidence="2" type="ORF">GUITHDRAFT_165655</name>
</gene>
<protein>
    <submittedName>
        <fullName evidence="2 3">Uncharacterized protein</fullName>
    </submittedName>
</protein>
<evidence type="ECO:0000313" key="3">
    <source>
        <dbReference type="EnsemblProtists" id="EKX36753"/>
    </source>
</evidence>
<keyword evidence="4" id="KW-1185">Reference proteome</keyword>
<evidence type="ECO:0000313" key="4">
    <source>
        <dbReference type="Proteomes" id="UP000011087"/>
    </source>
</evidence>
<reference evidence="3" key="3">
    <citation type="submission" date="2016-03" db="UniProtKB">
        <authorList>
            <consortium name="EnsemblProtists"/>
        </authorList>
    </citation>
    <scope>IDENTIFICATION</scope>
</reference>
<keyword evidence="1" id="KW-1133">Transmembrane helix</keyword>
<keyword evidence="1" id="KW-0812">Transmembrane</keyword>
<evidence type="ECO:0000256" key="1">
    <source>
        <dbReference type="SAM" id="Phobius"/>
    </source>
</evidence>
<proteinExistence type="predicted"/>
<reference evidence="4" key="2">
    <citation type="submission" date="2012-11" db="EMBL/GenBank/DDBJ databases">
        <authorList>
            <person name="Kuo A."/>
            <person name="Curtis B.A."/>
            <person name="Tanifuji G."/>
            <person name="Burki F."/>
            <person name="Gruber A."/>
            <person name="Irimia M."/>
            <person name="Maruyama S."/>
            <person name="Arias M.C."/>
            <person name="Ball S.G."/>
            <person name="Gile G.H."/>
            <person name="Hirakawa Y."/>
            <person name="Hopkins J.F."/>
            <person name="Rensing S.A."/>
            <person name="Schmutz J."/>
            <person name="Symeonidi A."/>
            <person name="Elias M."/>
            <person name="Eveleigh R.J."/>
            <person name="Herman E.K."/>
            <person name="Klute M.J."/>
            <person name="Nakayama T."/>
            <person name="Obornik M."/>
            <person name="Reyes-Prieto A."/>
            <person name="Armbrust E.V."/>
            <person name="Aves S.J."/>
            <person name="Beiko R.G."/>
            <person name="Coutinho P."/>
            <person name="Dacks J.B."/>
            <person name="Durnford D.G."/>
            <person name="Fast N.M."/>
            <person name="Green B.R."/>
            <person name="Grisdale C."/>
            <person name="Hempe F."/>
            <person name="Henrissat B."/>
            <person name="Hoppner M.P."/>
            <person name="Ishida K.-I."/>
            <person name="Kim E."/>
            <person name="Koreny L."/>
            <person name="Kroth P.G."/>
            <person name="Liu Y."/>
            <person name="Malik S.-B."/>
            <person name="Maier U.G."/>
            <person name="McRose D."/>
            <person name="Mock T."/>
            <person name="Neilson J.A."/>
            <person name="Onodera N.T."/>
            <person name="Poole A.M."/>
            <person name="Pritham E.J."/>
            <person name="Richards T.A."/>
            <person name="Rocap G."/>
            <person name="Roy S.W."/>
            <person name="Sarai C."/>
            <person name="Schaack S."/>
            <person name="Shirato S."/>
            <person name="Slamovits C.H."/>
            <person name="Spencer D.F."/>
            <person name="Suzuki S."/>
            <person name="Worden A.Z."/>
            <person name="Zauner S."/>
            <person name="Barry K."/>
            <person name="Bell C."/>
            <person name="Bharti A.K."/>
            <person name="Crow J.A."/>
            <person name="Grimwood J."/>
            <person name="Kramer R."/>
            <person name="Lindquist E."/>
            <person name="Lucas S."/>
            <person name="Salamov A."/>
            <person name="McFadden G.I."/>
            <person name="Lane C.E."/>
            <person name="Keeling P.J."/>
            <person name="Gray M.W."/>
            <person name="Grigoriev I.V."/>
            <person name="Archibald J.M."/>
        </authorList>
    </citation>
    <scope>NUCLEOTIDE SEQUENCE</scope>
    <source>
        <strain evidence="4">CCMP2712</strain>
    </source>
</reference>
<dbReference type="KEGG" id="gtt:GUITHDRAFT_165655"/>
<name>L1IKH9_GUITC</name>
<feature type="transmembrane region" description="Helical" evidence="1">
    <location>
        <begin position="63"/>
        <end position="81"/>
    </location>
</feature>
<dbReference type="EnsemblProtists" id="EKX36753">
    <property type="protein sequence ID" value="EKX36753"/>
    <property type="gene ID" value="GUITHDRAFT_165655"/>
</dbReference>
<reference evidence="2 4" key="1">
    <citation type="journal article" date="2012" name="Nature">
        <title>Algal genomes reveal evolutionary mosaicism and the fate of nucleomorphs.</title>
        <authorList>
            <consortium name="DOE Joint Genome Institute"/>
            <person name="Curtis B.A."/>
            <person name="Tanifuji G."/>
            <person name="Burki F."/>
            <person name="Gruber A."/>
            <person name="Irimia M."/>
            <person name="Maruyama S."/>
            <person name="Arias M.C."/>
            <person name="Ball S.G."/>
            <person name="Gile G.H."/>
            <person name="Hirakawa Y."/>
            <person name="Hopkins J.F."/>
            <person name="Kuo A."/>
            <person name="Rensing S.A."/>
            <person name="Schmutz J."/>
            <person name="Symeonidi A."/>
            <person name="Elias M."/>
            <person name="Eveleigh R.J."/>
            <person name="Herman E.K."/>
            <person name="Klute M.J."/>
            <person name="Nakayama T."/>
            <person name="Obornik M."/>
            <person name="Reyes-Prieto A."/>
            <person name="Armbrust E.V."/>
            <person name="Aves S.J."/>
            <person name="Beiko R.G."/>
            <person name="Coutinho P."/>
            <person name="Dacks J.B."/>
            <person name="Durnford D.G."/>
            <person name="Fast N.M."/>
            <person name="Green B.R."/>
            <person name="Grisdale C.J."/>
            <person name="Hempel F."/>
            <person name="Henrissat B."/>
            <person name="Hoppner M.P."/>
            <person name="Ishida K."/>
            <person name="Kim E."/>
            <person name="Koreny L."/>
            <person name="Kroth P.G."/>
            <person name="Liu Y."/>
            <person name="Malik S.B."/>
            <person name="Maier U.G."/>
            <person name="McRose D."/>
            <person name="Mock T."/>
            <person name="Neilson J.A."/>
            <person name="Onodera N.T."/>
            <person name="Poole A.M."/>
            <person name="Pritham E.J."/>
            <person name="Richards T.A."/>
            <person name="Rocap G."/>
            <person name="Roy S.W."/>
            <person name="Sarai C."/>
            <person name="Schaack S."/>
            <person name="Shirato S."/>
            <person name="Slamovits C.H."/>
            <person name="Spencer D.F."/>
            <person name="Suzuki S."/>
            <person name="Worden A.Z."/>
            <person name="Zauner S."/>
            <person name="Barry K."/>
            <person name="Bell C."/>
            <person name="Bharti A.K."/>
            <person name="Crow J.A."/>
            <person name="Grimwood J."/>
            <person name="Kramer R."/>
            <person name="Lindquist E."/>
            <person name="Lucas S."/>
            <person name="Salamov A."/>
            <person name="McFadden G.I."/>
            <person name="Lane C.E."/>
            <person name="Keeling P.J."/>
            <person name="Gray M.W."/>
            <person name="Grigoriev I.V."/>
            <person name="Archibald J.M."/>
        </authorList>
    </citation>
    <scope>NUCLEOTIDE SEQUENCE</scope>
    <source>
        <strain evidence="2 4">CCMP2712</strain>
    </source>
</reference>